<dbReference type="Proteomes" id="UP001461498">
    <property type="component" value="Unassembled WGS sequence"/>
</dbReference>
<comment type="caution">
    <text evidence="2">The sequence shown here is derived from an EMBL/GenBank/DDBJ whole genome shotgun (WGS) entry which is preliminary data.</text>
</comment>
<protein>
    <submittedName>
        <fullName evidence="2">Uncharacterized protein</fullName>
    </submittedName>
</protein>
<name>A0AAW1DD64_9HEMI</name>
<gene>
    <name evidence="2" type="ORF">O3M35_008909</name>
</gene>
<evidence type="ECO:0000313" key="3">
    <source>
        <dbReference type="Proteomes" id="UP001461498"/>
    </source>
</evidence>
<feature type="region of interest" description="Disordered" evidence="1">
    <location>
        <begin position="1"/>
        <end position="85"/>
    </location>
</feature>
<keyword evidence="3" id="KW-1185">Reference proteome</keyword>
<sequence>MFAKDGCGEPLGPITVSVPAPSADDKSPTNSSSGGGLLTTANHCRPASSKSATSPDTSQSPPPRPISPLPALHAQPPPPPLGLHHPAFFSLLLQTPLLPPSHWLYPHLYPPLIRAPLDPPIVHSPPAKSAKSSPKAPTTKRTTDVWRPY</sequence>
<accession>A0AAW1DD64</accession>
<organism evidence="2 3">
    <name type="scientific">Rhynocoris fuscipes</name>
    <dbReference type="NCBI Taxonomy" id="488301"/>
    <lineage>
        <taxon>Eukaryota</taxon>
        <taxon>Metazoa</taxon>
        <taxon>Ecdysozoa</taxon>
        <taxon>Arthropoda</taxon>
        <taxon>Hexapoda</taxon>
        <taxon>Insecta</taxon>
        <taxon>Pterygota</taxon>
        <taxon>Neoptera</taxon>
        <taxon>Paraneoptera</taxon>
        <taxon>Hemiptera</taxon>
        <taxon>Heteroptera</taxon>
        <taxon>Panheteroptera</taxon>
        <taxon>Cimicomorpha</taxon>
        <taxon>Reduviidae</taxon>
        <taxon>Harpactorinae</taxon>
        <taxon>Harpactorini</taxon>
        <taxon>Rhynocoris</taxon>
    </lineage>
</organism>
<feature type="compositionally biased region" description="Low complexity" evidence="1">
    <location>
        <begin position="124"/>
        <end position="140"/>
    </location>
</feature>
<proteinExistence type="predicted"/>
<feature type="compositionally biased region" description="Polar residues" evidence="1">
    <location>
        <begin position="48"/>
        <end position="57"/>
    </location>
</feature>
<evidence type="ECO:0000313" key="2">
    <source>
        <dbReference type="EMBL" id="KAK9507093.1"/>
    </source>
</evidence>
<dbReference type="EMBL" id="JAPXFL010000005">
    <property type="protein sequence ID" value="KAK9507093.1"/>
    <property type="molecule type" value="Genomic_DNA"/>
</dbReference>
<evidence type="ECO:0000256" key="1">
    <source>
        <dbReference type="SAM" id="MobiDB-lite"/>
    </source>
</evidence>
<feature type="region of interest" description="Disordered" evidence="1">
    <location>
        <begin position="123"/>
        <end position="149"/>
    </location>
</feature>
<dbReference type="AlphaFoldDB" id="A0AAW1DD64"/>
<reference evidence="2 3" key="1">
    <citation type="submission" date="2022-12" db="EMBL/GenBank/DDBJ databases">
        <title>Chromosome-level genome assembly of true bugs.</title>
        <authorList>
            <person name="Ma L."/>
            <person name="Li H."/>
        </authorList>
    </citation>
    <scope>NUCLEOTIDE SEQUENCE [LARGE SCALE GENOMIC DNA]</scope>
    <source>
        <strain evidence="2">Lab_2022b</strain>
    </source>
</reference>